<dbReference type="InterPro" id="IPR001000">
    <property type="entry name" value="GH10_dom"/>
</dbReference>
<keyword evidence="6" id="KW-0732">Signal</keyword>
<protein>
    <recommendedName>
        <fullName evidence="5">Beta-xylanase</fullName>
        <ecNumber evidence="5">3.2.1.8</ecNumber>
    </recommendedName>
</protein>
<dbReference type="SUPFAM" id="SSF51445">
    <property type="entry name" value="(Trans)glycosidases"/>
    <property type="match status" value="1"/>
</dbReference>
<dbReference type="EMBL" id="JBHUOX010000015">
    <property type="protein sequence ID" value="MFD3002343.1"/>
    <property type="molecule type" value="Genomic_DNA"/>
</dbReference>
<accession>A0ABW6C224</accession>
<name>A0ABW6C224_9BACT</name>
<gene>
    <name evidence="8" type="ORF">ACFS7Z_18370</name>
</gene>
<proteinExistence type="inferred from homology"/>
<evidence type="ECO:0000256" key="3">
    <source>
        <dbReference type="ARBA" id="ARBA00023295"/>
    </source>
</evidence>
<dbReference type="InterPro" id="IPR017853">
    <property type="entry name" value="GH"/>
</dbReference>
<dbReference type="PROSITE" id="PS51257">
    <property type="entry name" value="PROKAR_LIPOPROTEIN"/>
    <property type="match status" value="1"/>
</dbReference>
<keyword evidence="4 5" id="KW-0624">Polysaccharide degradation</keyword>
<evidence type="ECO:0000256" key="4">
    <source>
        <dbReference type="ARBA" id="ARBA00023326"/>
    </source>
</evidence>
<keyword evidence="9" id="KW-1185">Reference proteome</keyword>
<dbReference type="PANTHER" id="PTHR31490">
    <property type="entry name" value="GLYCOSYL HYDROLASE"/>
    <property type="match status" value="1"/>
</dbReference>
<dbReference type="EC" id="3.2.1.8" evidence="5"/>
<evidence type="ECO:0000313" key="8">
    <source>
        <dbReference type="EMBL" id="MFD3002343.1"/>
    </source>
</evidence>
<organism evidence="8 9">
    <name type="scientific">Pontibacter toksunensis</name>
    <dbReference type="NCBI Taxonomy" id="1332631"/>
    <lineage>
        <taxon>Bacteria</taxon>
        <taxon>Pseudomonadati</taxon>
        <taxon>Bacteroidota</taxon>
        <taxon>Cytophagia</taxon>
        <taxon>Cytophagales</taxon>
        <taxon>Hymenobacteraceae</taxon>
        <taxon>Pontibacter</taxon>
    </lineage>
</organism>
<reference evidence="9" key="1">
    <citation type="journal article" date="2019" name="Int. J. Syst. Evol. Microbiol.">
        <title>The Global Catalogue of Microorganisms (GCM) 10K type strain sequencing project: providing services to taxonomists for standard genome sequencing and annotation.</title>
        <authorList>
            <consortium name="The Broad Institute Genomics Platform"/>
            <consortium name="The Broad Institute Genome Sequencing Center for Infectious Disease"/>
            <person name="Wu L."/>
            <person name="Ma J."/>
        </authorList>
    </citation>
    <scope>NUCLEOTIDE SEQUENCE [LARGE SCALE GENOMIC DNA]</scope>
    <source>
        <strain evidence="9">KCTC 23984</strain>
    </source>
</reference>
<evidence type="ECO:0000256" key="6">
    <source>
        <dbReference type="SAM" id="SignalP"/>
    </source>
</evidence>
<sequence>MKSSRALLAPSLIAACLATSCADSNQATTDMATAEQAATAAPVTLKEAFKDDFYVGAALNGRQVNNMDAQGVALIEKEFNTISPENLLKWESVHPQPDAYNFEPADNYVALGEKNDMFVVGHALVWHNQTPKWVFEDEQGNPVSREVLLKRMEDHIKTVAGRYKGKIDSWDVVNEALNDDGTLRQSKWMQIIGEDYLQKAFEFARQADPEMELYYNDYNLWKPEKRAGAVRLVRSLQEKGIKVDGIGMQGHYGIKSPALEEVEASIKAFSDLGVKVSFTEVDIDVLPNPSGRAGADIDATFDFDEKFNVYTTGLPDSVQQQLAQRYADLFALFRKHSDKIDRVTFWGVTDNDSWLNNWPIRGRTSYPMLFDRQYQPKPAYNAVLETAAK</sequence>
<keyword evidence="1 5" id="KW-0378">Hydrolase</keyword>
<dbReference type="Gene3D" id="3.20.20.80">
    <property type="entry name" value="Glycosidases"/>
    <property type="match status" value="1"/>
</dbReference>
<keyword evidence="3 5" id="KW-0326">Glycosidase</keyword>
<dbReference type="PROSITE" id="PS51760">
    <property type="entry name" value="GH10_2"/>
    <property type="match status" value="1"/>
</dbReference>
<dbReference type="RefSeq" id="WP_377487684.1">
    <property type="nucleotide sequence ID" value="NZ_JBHUOX010000015.1"/>
</dbReference>
<evidence type="ECO:0000259" key="7">
    <source>
        <dbReference type="PROSITE" id="PS51760"/>
    </source>
</evidence>
<feature type="signal peptide" evidence="6">
    <location>
        <begin position="1"/>
        <end position="22"/>
    </location>
</feature>
<evidence type="ECO:0000256" key="1">
    <source>
        <dbReference type="ARBA" id="ARBA00022801"/>
    </source>
</evidence>
<keyword evidence="2 5" id="KW-0119">Carbohydrate metabolism</keyword>
<comment type="similarity">
    <text evidence="5">Belongs to the glycosyl hydrolase 10 (cellulase F) family.</text>
</comment>
<comment type="catalytic activity">
    <reaction evidence="5">
        <text>Endohydrolysis of (1-&gt;4)-beta-D-xylosidic linkages in xylans.</text>
        <dbReference type="EC" id="3.2.1.8"/>
    </reaction>
</comment>
<dbReference type="InterPro" id="IPR044846">
    <property type="entry name" value="GH10"/>
</dbReference>
<evidence type="ECO:0000256" key="2">
    <source>
        <dbReference type="ARBA" id="ARBA00023277"/>
    </source>
</evidence>
<dbReference type="PANTHER" id="PTHR31490:SF90">
    <property type="entry name" value="ENDO-1,4-BETA-XYLANASE A"/>
    <property type="match status" value="1"/>
</dbReference>
<dbReference type="PRINTS" id="PR00134">
    <property type="entry name" value="GLHYDRLASE10"/>
</dbReference>
<comment type="caution">
    <text evidence="8">The sequence shown here is derived from an EMBL/GenBank/DDBJ whole genome shotgun (WGS) entry which is preliminary data.</text>
</comment>
<feature type="chain" id="PRO_5046126810" description="Beta-xylanase" evidence="6">
    <location>
        <begin position="23"/>
        <end position="389"/>
    </location>
</feature>
<evidence type="ECO:0000313" key="9">
    <source>
        <dbReference type="Proteomes" id="UP001597641"/>
    </source>
</evidence>
<feature type="domain" description="GH10" evidence="7">
    <location>
        <begin position="39"/>
        <end position="386"/>
    </location>
</feature>
<evidence type="ECO:0000256" key="5">
    <source>
        <dbReference type="RuleBase" id="RU361174"/>
    </source>
</evidence>
<dbReference type="Pfam" id="PF00331">
    <property type="entry name" value="Glyco_hydro_10"/>
    <property type="match status" value="1"/>
</dbReference>
<dbReference type="SMART" id="SM00633">
    <property type="entry name" value="Glyco_10"/>
    <property type="match status" value="1"/>
</dbReference>
<dbReference type="Proteomes" id="UP001597641">
    <property type="component" value="Unassembled WGS sequence"/>
</dbReference>